<feature type="transmembrane region" description="Helical" evidence="1">
    <location>
        <begin position="68"/>
        <end position="85"/>
    </location>
</feature>
<proteinExistence type="predicted"/>
<gene>
    <name evidence="2" type="ORF">CFIO01_05601</name>
</gene>
<accession>A0A010QZ21</accession>
<feature type="transmembrane region" description="Helical" evidence="1">
    <location>
        <begin position="29"/>
        <end position="48"/>
    </location>
</feature>
<name>A0A010QZ21_9PEZI</name>
<dbReference type="KEGG" id="cfj:CFIO01_05601"/>
<dbReference type="EMBL" id="JARH01001073">
    <property type="protein sequence ID" value="EXF73241.1"/>
    <property type="molecule type" value="Genomic_DNA"/>
</dbReference>
<reference evidence="2 3" key="1">
    <citation type="submission" date="2014-02" db="EMBL/GenBank/DDBJ databases">
        <title>The genome sequence of Colletotrichum fioriniae PJ7.</title>
        <authorList>
            <person name="Baroncelli R."/>
            <person name="Thon M.R."/>
        </authorList>
    </citation>
    <scope>NUCLEOTIDE SEQUENCE [LARGE SCALE GENOMIC DNA]</scope>
    <source>
        <strain evidence="2 3">PJ7</strain>
    </source>
</reference>
<sequence>MTVDLYICCMLLAKKPPLNPAGKLRWKKIICAYFAITWVAAPFIMVFIQSPRTDSRAMRDLMKGSTMTVATNNWMIFVALLIVMFSKEKDHKIEEERDNEVVRTEEIQCGPETLCRLSMNLEPSTSTDEVTEAISSLGNHTEKESLLADFSRNSSSTRLQQIEDPVEEVASVSPQKESTADTLISLLDQNTQISLSICLLSFLPGYCLMFLPICELLYAILKHETADDELQRQTKDILIFHGILLMVFFGICIIVINRTRSLGKTGHTEIENLEEKRKKRRVLLRLGWKLGTVAFYLLVGMSSVWMQYLLIATIARDPTGISHLLQFENLSLTCTLLPKLLLFAL</sequence>
<feature type="transmembrane region" description="Helical" evidence="1">
    <location>
        <begin position="238"/>
        <end position="256"/>
    </location>
</feature>
<keyword evidence="1" id="KW-0472">Membrane</keyword>
<comment type="caution">
    <text evidence="2">The sequence shown here is derived from an EMBL/GenBank/DDBJ whole genome shotgun (WGS) entry which is preliminary data.</text>
</comment>
<keyword evidence="3" id="KW-1185">Reference proteome</keyword>
<evidence type="ECO:0000256" key="1">
    <source>
        <dbReference type="SAM" id="Phobius"/>
    </source>
</evidence>
<keyword evidence="1" id="KW-1133">Transmembrane helix</keyword>
<feature type="transmembrane region" description="Helical" evidence="1">
    <location>
        <begin position="286"/>
        <end position="308"/>
    </location>
</feature>
<protein>
    <submittedName>
        <fullName evidence="2">Uncharacterized protein</fullName>
    </submittedName>
</protein>
<evidence type="ECO:0000313" key="2">
    <source>
        <dbReference type="EMBL" id="EXF73241.1"/>
    </source>
</evidence>
<dbReference type="Proteomes" id="UP000020467">
    <property type="component" value="Unassembled WGS sequence"/>
</dbReference>
<feature type="transmembrane region" description="Helical" evidence="1">
    <location>
        <begin position="193"/>
        <end position="218"/>
    </location>
</feature>
<dbReference type="HOGENOM" id="CLU_804131_0_0_1"/>
<dbReference type="AlphaFoldDB" id="A0A010QZ21"/>
<organism evidence="2 3">
    <name type="scientific">Colletotrichum fioriniae PJ7</name>
    <dbReference type="NCBI Taxonomy" id="1445577"/>
    <lineage>
        <taxon>Eukaryota</taxon>
        <taxon>Fungi</taxon>
        <taxon>Dikarya</taxon>
        <taxon>Ascomycota</taxon>
        <taxon>Pezizomycotina</taxon>
        <taxon>Sordariomycetes</taxon>
        <taxon>Hypocreomycetidae</taxon>
        <taxon>Glomerellales</taxon>
        <taxon>Glomerellaceae</taxon>
        <taxon>Colletotrichum</taxon>
        <taxon>Colletotrichum acutatum species complex</taxon>
    </lineage>
</organism>
<keyword evidence="1" id="KW-0812">Transmembrane</keyword>
<evidence type="ECO:0000313" key="3">
    <source>
        <dbReference type="Proteomes" id="UP000020467"/>
    </source>
</evidence>